<dbReference type="HOGENOM" id="CLU_171244_0_0_1"/>
<reference evidence="2 3" key="1">
    <citation type="journal article" date="2014" name="Proc. Natl. Acad. Sci. U.S.A.">
        <title>Trajectory and genomic determinants of fungal-pathogen speciation and host adaptation.</title>
        <authorList>
            <person name="Hu X."/>
            <person name="Xiao G."/>
            <person name="Zheng P."/>
            <person name="Shang Y."/>
            <person name="Su Y."/>
            <person name="Zhang X."/>
            <person name="Liu X."/>
            <person name="Zhan S."/>
            <person name="St Leger R.J."/>
            <person name="Wang C."/>
        </authorList>
    </citation>
    <scope>NUCLEOTIDE SEQUENCE [LARGE SCALE GENOMIC DNA]</scope>
    <source>
        <strain evidence="2 3">ARSEF 1941</strain>
    </source>
</reference>
<dbReference type="RefSeq" id="XP_040680392.1">
    <property type="nucleotide sequence ID" value="XM_040821823.1"/>
</dbReference>
<keyword evidence="3" id="KW-1185">Reference proteome</keyword>
<comment type="caution">
    <text evidence="2">The sequence shown here is derived from an EMBL/GenBank/DDBJ whole genome shotgun (WGS) entry which is preliminary data.</text>
</comment>
<dbReference type="EMBL" id="AZHE01000005">
    <property type="protein sequence ID" value="KHN99326.1"/>
    <property type="molecule type" value="Genomic_DNA"/>
</dbReference>
<protein>
    <submittedName>
        <fullName evidence="2">Uncharacterized protein</fullName>
    </submittedName>
</protein>
<sequence length="109" mass="11334">MRTSQLLGLVAALATSAAANPVPQTTTAEAARPSSCTSTMIVFPTMTSGPVRTTWTATTTVTQYLDCGGCCKLKRERFPMGPGPAIFFTTTETMATPTTTTVFACATSA</sequence>
<gene>
    <name evidence="2" type="ORF">MAM_03024</name>
</gene>
<dbReference type="Proteomes" id="UP000030816">
    <property type="component" value="Unassembled WGS sequence"/>
</dbReference>
<organism evidence="2 3">
    <name type="scientific">Metarhizium album (strain ARSEF 1941)</name>
    <dbReference type="NCBI Taxonomy" id="1081103"/>
    <lineage>
        <taxon>Eukaryota</taxon>
        <taxon>Fungi</taxon>
        <taxon>Dikarya</taxon>
        <taxon>Ascomycota</taxon>
        <taxon>Pezizomycotina</taxon>
        <taxon>Sordariomycetes</taxon>
        <taxon>Hypocreomycetidae</taxon>
        <taxon>Hypocreales</taxon>
        <taxon>Clavicipitaceae</taxon>
        <taxon>Metarhizium</taxon>
    </lineage>
</organism>
<evidence type="ECO:0000313" key="2">
    <source>
        <dbReference type="EMBL" id="KHN99326.1"/>
    </source>
</evidence>
<evidence type="ECO:0000256" key="1">
    <source>
        <dbReference type="SAM" id="SignalP"/>
    </source>
</evidence>
<feature type="signal peptide" evidence="1">
    <location>
        <begin position="1"/>
        <end position="19"/>
    </location>
</feature>
<accession>A0A0B2WTD7</accession>
<dbReference type="GeneID" id="63737479"/>
<dbReference type="AlphaFoldDB" id="A0A0B2WTD7"/>
<feature type="chain" id="PRO_5002079547" evidence="1">
    <location>
        <begin position="20"/>
        <end position="109"/>
    </location>
</feature>
<name>A0A0B2WTD7_METAS</name>
<keyword evidence="1" id="KW-0732">Signal</keyword>
<evidence type="ECO:0000313" key="3">
    <source>
        <dbReference type="Proteomes" id="UP000030816"/>
    </source>
</evidence>
<proteinExistence type="predicted"/>